<evidence type="ECO:0000259" key="2">
    <source>
        <dbReference type="SMART" id="SM01327"/>
    </source>
</evidence>
<dbReference type="Proteomes" id="UP000800038">
    <property type="component" value="Unassembled WGS sequence"/>
</dbReference>
<dbReference type="PANTHER" id="PTHR28089:SF1">
    <property type="entry name" value="PROTEIN ZDS1-RELATED"/>
    <property type="match status" value="1"/>
</dbReference>
<dbReference type="OrthoDB" id="5589766at2759"/>
<feature type="region of interest" description="Disordered" evidence="1">
    <location>
        <begin position="67"/>
        <end position="125"/>
    </location>
</feature>
<dbReference type="SMART" id="SM01327">
    <property type="entry name" value="Zds_C"/>
    <property type="match status" value="1"/>
</dbReference>
<feature type="compositionally biased region" description="Low complexity" evidence="1">
    <location>
        <begin position="790"/>
        <end position="857"/>
    </location>
</feature>
<protein>
    <recommendedName>
        <fullName evidence="2">Protein Zds1 C-terminal domain-containing protein</fullName>
    </recommendedName>
</protein>
<feature type="compositionally biased region" description="Basic and acidic residues" evidence="1">
    <location>
        <begin position="261"/>
        <end position="272"/>
    </location>
</feature>
<dbReference type="EMBL" id="ML976044">
    <property type="protein sequence ID" value="KAF1941697.1"/>
    <property type="molecule type" value="Genomic_DNA"/>
</dbReference>
<evidence type="ECO:0000256" key="1">
    <source>
        <dbReference type="SAM" id="MobiDB-lite"/>
    </source>
</evidence>
<feature type="compositionally biased region" description="Low complexity" evidence="1">
    <location>
        <begin position="367"/>
        <end position="378"/>
    </location>
</feature>
<feature type="compositionally biased region" description="Basic and acidic residues" evidence="1">
    <location>
        <begin position="420"/>
        <end position="430"/>
    </location>
</feature>
<feature type="compositionally biased region" description="Polar residues" evidence="1">
    <location>
        <begin position="393"/>
        <end position="412"/>
    </location>
</feature>
<sequence length="946" mass="105159">MRHHPRRGHAPQISISDDSHHVTEAIGDMYGDIDSELNRHSLRPLSFVPSPNGDSIQSFGAFEAFDPFPTGLPARSPLRPQMSSEQPAPQSGANTTPKRMSVGRRPSNSGQLSPPLSRSSSDMASQQFPLNDLDYESSPAGLAQELSNLQAIRRMSMGVNNADPDLPSFQSASTPPISPPALSEEDESKLFWVPARLHPELAPMEFKTFIEDKIDRTRRRSGDSDSLSPTSAMGRQGSEGGLRRKKSMLSRQIDTGSGYKDGAERLERKRSDAQPNGGLANLQELEHIHEDPEASMQRMSIDSQGTGTDGDAVGEMPIVRGSQLGGLGTLKRSTRTHYRRGSLRKGGPALSRRLVTGRQADTDTEESPATSPTHSTHSIPDVPPLPLARVQSEPANSAFQEQSNFSRPQQKRSPPGSGIERPDSAEEHSRSASSEQPQPRRFHSRIASNGRTTAPLPGYNPSQPQVPQIIETPPPQEQDRRQQYQLPERHSSRQPPPQSQQQPGGPRNYPPPQPPSQQRQSPSNRPNRHVQAAQSSPIKPAQSFDDLVAHSSPMPGTNNRVDTLSIIPNLPEEKKSDKKKDKKDGSEGGTRKTSWGWFSGDKEKEKDKKEKDKDEKDKDMAKKVKNKLSKPQEKGHDDTRLDVLQTSIQGGGRGRESLVLDRENVKLEEERKKESHRKTSSEGKKEKEPGLLSSIFGGGKKKGEKDSSHKKNASRGLSPEPPARILKPDIDYNWTRFSILEERAIYRMAHIKLANPRRELYSQVLLSNFMYSYLAKVQQMHPQISIGNSKQAKQAQQAAQQAQQAAAQQKKEPQQAQQQPPQQQPQQQPQQPQQQPQKTPQQSEEFAQYQRYQQQQQHEQPDKSNDWPTGNQQHENGGSRPAQQNGHQQRGESQNNAYNQSPRDSHHSNYSANGGSGGYSVANTQNYLGQSNNDSDQSSRADDDMW</sequence>
<evidence type="ECO:0000313" key="4">
    <source>
        <dbReference type="Proteomes" id="UP000800038"/>
    </source>
</evidence>
<evidence type="ECO:0000313" key="3">
    <source>
        <dbReference type="EMBL" id="KAF1941697.1"/>
    </source>
</evidence>
<dbReference type="GO" id="GO:0010971">
    <property type="term" value="P:positive regulation of G2/M transition of mitotic cell cycle"/>
    <property type="evidence" value="ECO:0007669"/>
    <property type="project" value="TreeGrafter"/>
</dbReference>
<feature type="compositionally biased region" description="Basic and acidic residues" evidence="1">
    <location>
        <begin position="630"/>
        <end position="641"/>
    </location>
</feature>
<feature type="compositionally biased region" description="Polar residues" evidence="1">
    <location>
        <begin position="106"/>
        <end position="125"/>
    </location>
</feature>
<dbReference type="InterPro" id="IPR040206">
    <property type="entry name" value="Zds1/2"/>
</dbReference>
<dbReference type="GO" id="GO:0005737">
    <property type="term" value="C:cytoplasm"/>
    <property type="evidence" value="ECO:0007669"/>
    <property type="project" value="TreeGrafter"/>
</dbReference>
<accession>A0A6A5SXE6</accession>
<organism evidence="3 4">
    <name type="scientific">Clathrospora elynae</name>
    <dbReference type="NCBI Taxonomy" id="706981"/>
    <lineage>
        <taxon>Eukaryota</taxon>
        <taxon>Fungi</taxon>
        <taxon>Dikarya</taxon>
        <taxon>Ascomycota</taxon>
        <taxon>Pezizomycotina</taxon>
        <taxon>Dothideomycetes</taxon>
        <taxon>Pleosporomycetidae</taxon>
        <taxon>Pleosporales</taxon>
        <taxon>Diademaceae</taxon>
        <taxon>Clathrospora</taxon>
    </lineage>
</organism>
<keyword evidence="4" id="KW-1185">Reference proteome</keyword>
<feature type="domain" description="Protein Zds1 C-terminal" evidence="2">
    <location>
        <begin position="726"/>
        <end position="778"/>
    </location>
</feature>
<feature type="compositionally biased region" description="Basic and acidic residues" evidence="1">
    <location>
        <begin position="937"/>
        <end position="946"/>
    </location>
</feature>
<dbReference type="GO" id="GO:0030010">
    <property type="term" value="P:establishment of cell polarity"/>
    <property type="evidence" value="ECO:0007669"/>
    <property type="project" value="TreeGrafter"/>
</dbReference>
<feature type="compositionally biased region" description="Basic residues" evidence="1">
    <location>
        <begin position="332"/>
        <end position="343"/>
    </location>
</feature>
<feature type="compositionally biased region" description="Polar residues" evidence="1">
    <location>
        <begin position="866"/>
        <end position="902"/>
    </location>
</feature>
<feature type="compositionally biased region" description="Polar residues" evidence="1">
    <location>
        <begin position="81"/>
        <end position="98"/>
    </location>
</feature>
<feature type="compositionally biased region" description="Basic and acidic residues" evidence="1">
    <location>
        <begin position="571"/>
        <end position="590"/>
    </location>
</feature>
<feature type="compositionally biased region" description="Basic and acidic residues" evidence="1">
    <location>
        <begin position="653"/>
        <end position="689"/>
    </location>
</feature>
<dbReference type="InterPro" id="IPR013941">
    <property type="entry name" value="ZDS1_C"/>
</dbReference>
<reference evidence="3" key="1">
    <citation type="journal article" date="2020" name="Stud. Mycol.">
        <title>101 Dothideomycetes genomes: a test case for predicting lifestyles and emergence of pathogens.</title>
        <authorList>
            <person name="Haridas S."/>
            <person name="Albert R."/>
            <person name="Binder M."/>
            <person name="Bloem J."/>
            <person name="Labutti K."/>
            <person name="Salamov A."/>
            <person name="Andreopoulos B."/>
            <person name="Baker S."/>
            <person name="Barry K."/>
            <person name="Bills G."/>
            <person name="Bluhm B."/>
            <person name="Cannon C."/>
            <person name="Castanera R."/>
            <person name="Culley D."/>
            <person name="Daum C."/>
            <person name="Ezra D."/>
            <person name="Gonzalez J."/>
            <person name="Henrissat B."/>
            <person name="Kuo A."/>
            <person name="Liang C."/>
            <person name="Lipzen A."/>
            <person name="Lutzoni F."/>
            <person name="Magnuson J."/>
            <person name="Mondo S."/>
            <person name="Nolan M."/>
            <person name="Ohm R."/>
            <person name="Pangilinan J."/>
            <person name="Park H.-J."/>
            <person name="Ramirez L."/>
            <person name="Alfaro M."/>
            <person name="Sun H."/>
            <person name="Tritt A."/>
            <person name="Yoshinaga Y."/>
            <person name="Zwiers L.-H."/>
            <person name="Turgeon B."/>
            <person name="Goodwin S."/>
            <person name="Spatafora J."/>
            <person name="Crous P."/>
            <person name="Grigoriev I."/>
        </authorList>
    </citation>
    <scope>NUCLEOTIDE SEQUENCE</scope>
    <source>
        <strain evidence="3">CBS 161.51</strain>
    </source>
</reference>
<feature type="region of interest" description="Disordered" evidence="1">
    <location>
        <begin position="162"/>
        <end position="185"/>
    </location>
</feature>
<dbReference type="PANTHER" id="PTHR28089">
    <property type="entry name" value="PROTEIN ZDS1-RELATED"/>
    <property type="match status" value="1"/>
</dbReference>
<feature type="region of interest" description="Disordered" evidence="1">
    <location>
        <begin position="788"/>
        <end position="946"/>
    </location>
</feature>
<feature type="compositionally biased region" description="Polar residues" evidence="1">
    <location>
        <begin position="297"/>
        <end position="306"/>
    </location>
</feature>
<name>A0A6A5SXE6_9PLEO</name>
<feature type="compositionally biased region" description="Low complexity" evidence="1">
    <location>
        <begin position="516"/>
        <end position="525"/>
    </location>
</feature>
<proteinExistence type="predicted"/>
<feature type="compositionally biased region" description="Polar residues" evidence="1">
    <location>
        <begin position="921"/>
        <end position="936"/>
    </location>
</feature>
<feature type="region of interest" description="Disordered" evidence="1">
    <location>
        <begin position="216"/>
        <end position="726"/>
    </location>
</feature>
<feature type="compositionally biased region" description="Basic and acidic residues" evidence="1">
    <location>
        <begin position="477"/>
        <end position="491"/>
    </location>
</feature>
<dbReference type="AlphaFoldDB" id="A0A6A5SXE6"/>
<gene>
    <name evidence="3" type="ORF">EJ02DRAFT_454936</name>
</gene>
<feature type="compositionally biased region" description="Basic and acidic residues" evidence="1">
    <location>
        <begin position="600"/>
        <end position="622"/>
    </location>
</feature>
<feature type="region of interest" description="Disordered" evidence="1">
    <location>
        <begin position="1"/>
        <end position="20"/>
    </location>
</feature>
<dbReference type="Pfam" id="PF08632">
    <property type="entry name" value="Zds_C"/>
    <property type="match status" value="1"/>
</dbReference>